<dbReference type="Gramene" id="OB04G17520.1">
    <property type="protein sequence ID" value="OB04G17520.1"/>
    <property type="gene ID" value="OB04G17520"/>
</dbReference>
<dbReference type="HOGENOM" id="CLU_2546261_0_0_1"/>
<evidence type="ECO:0000256" key="1">
    <source>
        <dbReference type="SAM" id="SignalP"/>
    </source>
</evidence>
<reference evidence="2" key="1">
    <citation type="journal article" date="2013" name="Nat. Commun.">
        <title>Whole-genome sequencing of Oryza brachyantha reveals mechanisms underlying Oryza genome evolution.</title>
        <authorList>
            <person name="Chen J."/>
            <person name="Huang Q."/>
            <person name="Gao D."/>
            <person name="Wang J."/>
            <person name="Lang Y."/>
            <person name="Liu T."/>
            <person name="Li B."/>
            <person name="Bai Z."/>
            <person name="Luis Goicoechea J."/>
            <person name="Liang C."/>
            <person name="Chen C."/>
            <person name="Zhang W."/>
            <person name="Sun S."/>
            <person name="Liao Y."/>
            <person name="Zhang X."/>
            <person name="Yang L."/>
            <person name="Song C."/>
            <person name="Wang M."/>
            <person name="Shi J."/>
            <person name="Liu G."/>
            <person name="Liu J."/>
            <person name="Zhou H."/>
            <person name="Zhou W."/>
            <person name="Yu Q."/>
            <person name="An N."/>
            <person name="Chen Y."/>
            <person name="Cai Q."/>
            <person name="Wang B."/>
            <person name="Liu B."/>
            <person name="Min J."/>
            <person name="Huang Y."/>
            <person name="Wu H."/>
            <person name="Li Z."/>
            <person name="Zhang Y."/>
            <person name="Yin Y."/>
            <person name="Song W."/>
            <person name="Jiang J."/>
            <person name="Jackson S.A."/>
            <person name="Wing R.A."/>
            <person name="Wang J."/>
            <person name="Chen M."/>
        </authorList>
    </citation>
    <scope>NUCLEOTIDE SEQUENCE [LARGE SCALE GENOMIC DNA]</scope>
    <source>
        <strain evidence="2">cv. IRGC 101232</strain>
    </source>
</reference>
<keyword evidence="3" id="KW-1185">Reference proteome</keyword>
<dbReference type="EnsemblPlants" id="OB04G17520.1">
    <property type="protein sequence ID" value="OB04G17520.1"/>
    <property type="gene ID" value="OB04G17520"/>
</dbReference>
<proteinExistence type="predicted"/>
<dbReference type="AlphaFoldDB" id="J3LX77"/>
<keyword evidence="1" id="KW-0732">Signal</keyword>
<name>J3LX77_ORYBR</name>
<feature type="signal peptide" evidence="1">
    <location>
        <begin position="1"/>
        <end position="19"/>
    </location>
</feature>
<reference evidence="2" key="2">
    <citation type="submission" date="2013-04" db="UniProtKB">
        <authorList>
            <consortium name="EnsemblPlants"/>
        </authorList>
    </citation>
    <scope>IDENTIFICATION</scope>
</reference>
<feature type="chain" id="PRO_5003773148" evidence="1">
    <location>
        <begin position="20"/>
        <end position="83"/>
    </location>
</feature>
<accession>J3LX77</accession>
<evidence type="ECO:0000313" key="2">
    <source>
        <dbReference type="EnsemblPlants" id="OB04G17520.1"/>
    </source>
</evidence>
<sequence>MLRALPLLLLLLLLPPASAAGEAGAWRPALEETVVEAVPAELHMSVLLLQSTTAYDPLTRDTLHHVLKVVTTYMLANATYSVT</sequence>
<protein>
    <submittedName>
        <fullName evidence="2">Uncharacterized protein</fullName>
    </submittedName>
</protein>
<evidence type="ECO:0000313" key="3">
    <source>
        <dbReference type="Proteomes" id="UP000006038"/>
    </source>
</evidence>
<organism evidence="2">
    <name type="scientific">Oryza brachyantha</name>
    <name type="common">malo sina</name>
    <dbReference type="NCBI Taxonomy" id="4533"/>
    <lineage>
        <taxon>Eukaryota</taxon>
        <taxon>Viridiplantae</taxon>
        <taxon>Streptophyta</taxon>
        <taxon>Embryophyta</taxon>
        <taxon>Tracheophyta</taxon>
        <taxon>Spermatophyta</taxon>
        <taxon>Magnoliopsida</taxon>
        <taxon>Liliopsida</taxon>
        <taxon>Poales</taxon>
        <taxon>Poaceae</taxon>
        <taxon>BOP clade</taxon>
        <taxon>Oryzoideae</taxon>
        <taxon>Oryzeae</taxon>
        <taxon>Oryzinae</taxon>
        <taxon>Oryza</taxon>
    </lineage>
</organism>
<dbReference type="Proteomes" id="UP000006038">
    <property type="component" value="Chromosome 4"/>
</dbReference>